<organism evidence="5 6">
    <name type="scientific">Anaeramoeba flamelloides</name>
    <dbReference type="NCBI Taxonomy" id="1746091"/>
    <lineage>
        <taxon>Eukaryota</taxon>
        <taxon>Metamonada</taxon>
        <taxon>Anaeramoebidae</taxon>
        <taxon>Anaeramoeba</taxon>
    </lineage>
</organism>
<dbReference type="Pfam" id="PF00651">
    <property type="entry name" value="BTB"/>
    <property type="match status" value="1"/>
</dbReference>
<dbReference type="InterPro" id="IPR000210">
    <property type="entry name" value="BTB/POZ_dom"/>
</dbReference>
<evidence type="ECO:0000313" key="6">
    <source>
        <dbReference type="Proteomes" id="UP001150062"/>
    </source>
</evidence>
<dbReference type="SUPFAM" id="SSF50985">
    <property type="entry name" value="RCC1/BLIP-II"/>
    <property type="match status" value="1"/>
</dbReference>
<dbReference type="PANTHER" id="PTHR22870:SF408">
    <property type="entry name" value="OS09G0560450 PROTEIN"/>
    <property type="match status" value="1"/>
</dbReference>
<evidence type="ECO:0000256" key="3">
    <source>
        <dbReference type="SAM" id="MobiDB-lite"/>
    </source>
</evidence>
<feature type="repeat" description="RCC1" evidence="2">
    <location>
        <begin position="186"/>
        <end position="239"/>
    </location>
</feature>
<sequence length="641" mass="75574">MSRNLFYTFEIRRLDSSSNKWKHLKVIPKMLQASVCVPTVLYSFLNYQSTFLIQESASKIELLNYQFKTKTSYFQSTKIKIDGKIKQIIPTSLAKDHPFYLLTEKGMVYRVNSRNHIGVIRSVWYMNQSVSSMKRDRSTCYFLLTNGKLYRELNNGSMRRANDFVITNFFTNQLTKTLFYVLKNDKKLYAEGKNIFGQLGTGFKSSGEEHCLVENLKMDTSDIADIQTSGQHSVLLTKQGKLYSCGLSTWNGHFSEQLFFTEIPTLENQIIIQVAMNSNFTLIINKSNELFVWGLNEKPKQIQLPNLYDTGILKAFLSNRILLLYNSHVPSRESLVQDFKLFFKKNQFTDLVLPCGVKAHQGLIEARTKCKIDQIQLLLKDQSKEKIISFLEWVYYDEINNNNWELIEMAFSSNNLSFVKHGNSLQNDILYLFDDEKSKDFYILIKNNKNNNESPQTNQKSNRRNKKNRRKNKRKKKRKKKRKEKRKQEDLMLKIENDNNNNNNDNNNNNKNVNFNENDKEEKKNTELCEKEEIFEKINVHKFLLLARSGLYRSLFEFTSDNNSQQEKKLNQIEDFSDKSKESLMILIKYLYTGKIYFSEINNPLKVYEDLYDSLQYYQLNENSDIIYKLNKMKSKFNILY</sequence>
<feature type="domain" description="BTB" evidence="4">
    <location>
        <begin position="536"/>
        <end position="600"/>
    </location>
</feature>
<feature type="compositionally biased region" description="Basic and acidic residues" evidence="3">
    <location>
        <begin position="486"/>
        <end position="497"/>
    </location>
</feature>
<dbReference type="Gene3D" id="2.130.10.30">
    <property type="entry name" value="Regulator of chromosome condensation 1/beta-lactamase-inhibitor protein II"/>
    <property type="match status" value="1"/>
</dbReference>
<dbReference type="SUPFAM" id="SSF54695">
    <property type="entry name" value="POZ domain"/>
    <property type="match status" value="1"/>
</dbReference>
<feature type="compositionally biased region" description="Polar residues" evidence="3">
    <location>
        <begin position="447"/>
        <end position="460"/>
    </location>
</feature>
<evidence type="ECO:0000256" key="1">
    <source>
        <dbReference type="ARBA" id="ARBA00022737"/>
    </source>
</evidence>
<reference evidence="5" key="1">
    <citation type="submission" date="2022-08" db="EMBL/GenBank/DDBJ databases">
        <title>Novel sulfate-reducing endosymbionts in the free-living metamonad Anaeramoeba.</title>
        <authorList>
            <person name="Jerlstrom-Hultqvist J."/>
            <person name="Cepicka I."/>
            <person name="Gallot-Lavallee L."/>
            <person name="Salas-Leiva D."/>
            <person name="Curtis B.A."/>
            <person name="Zahonova K."/>
            <person name="Pipaliya S."/>
            <person name="Dacks J."/>
            <person name="Roger A.J."/>
        </authorList>
    </citation>
    <scope>NUCLEOTIDE SEQUENCE</scope>
    <source>
        <strain evidence="5">Schooner1</strain>
    </source>
</reference>
<keyword evidence="6" id="KW-1185">Reference proteome</keyword>
<dbReference type="InterPro" id="IPR009091">
    <property type="entry name" value="RCC1/BLIP-II"/>
</dbReference>
<keyword evidence="1" id="KW-0677">Repeat</keyword>
<accession>A0ABQ8XAA9</accession>
<dbReference type="Proteomes" id="UP001150062">
    <property type="component" value="Unassembled WGS sequence"/>
</dbReference>
<evidence type="ECO:0000259" key="4">
    <source>
        <dbReference type="PROSITE" id="PS50097"/>
    </source>
</evidence>
<feature type="region of interest" description="Disordered" evidence="3">
    <location>
        <begin position="447"/>
        <end position="521"/>
    </location>
</feature>
<dbReference type="PROSITE" id="PS50012">
    <property type="entry name" value="RCC1_3"/>
    <property type="match status" value="1"/>
</dbReference>
<evidence type="ECO:0000313" key="5">
    <source>
        <dbReference type="EMBL" id="KAJ6228947.1"/>
    </source>
</evidence>
<dbReference type="CDD" id="cd18186">
    <property type="entry name" value="BTB_POZ_ZBTB_KLHL-like"/>
    <property type="match status" value="1"/>
</dbReference>
<dbReference type="InterPro" id="IPR000408">
    <property type="entry name" value="Reg_chr_condens"/>
</dbReference>
<proteinExistence type="predicted"/>
<feature type="compositionally biased region" description="Low complexity" evidence="3">
    <location>
        <begin position="498"/>
        <end position="516"/>
    </location>
</feature>
<comment type="caution">
    <text evidence="5">The sequence shown here is derived from an EMBL/GenBank/DDBJ whole genome shotgun (WGS) entry which is preliminary data.</text>
</comment>
<feature type="compositionally biased region" description="Basic residues" evidence="3">
    <location>
        <begin position="461"/>
        <end position="485"/>
    </location>
</feature>
<dbReference type="Pfam" id="PF13540">
    <property type="entry name" value="RCC1_2"/>
    <property type="match status" value="1"/>
</dbReference>
<dbReference type="InterPro" id="IPR011333">
    <property type="entry name" value="SKP1/BTB/POZ_sf"/>
</dbReference>
<gene>
    <name evidence="5" type="ORF">M0813_08446</name>
</gene>
<dbReference type="PROSITE" id="PS50097">
    <property type="entry name" value="BTB"/>
    <property type="match status" value="1"/>
</dbReference>
<protein>
    <submittedName>
        <fullName evidence="5">Btk-binding protein-related</fullName>
    </submittedName>
</protein>
<dbReference type="PANTHER" id="PTHR22870">
    <property type="entry name" value="REGULATOR OF CHROMOSOME CONDENSATION"/>
    <property type="match status" value="1"/>
</dbReference>
<name>A0ABQ8XAA9_9EUKA</name>
<evidence type="ECO:0000256" key="2">
    <source>
        <dbReference type="PROSITE-ProRule" id="PRU00235"/>
    </source>
</evidence>
<dbReference type="EMBL" id="JAOAOG010000325">
    <property type="protein sequence ID" value="KAJ6228947.1"/>
    <property type="molecule type" value="Genomic_DNA"/>
</dbReference>
<dbReference type="Gene3D" id="3.30.710.10">
    <property type="entry name" value="Potassium Channel Kv1.1, Chain A"/>
    <property type="match status" value="1"/>
</dbReference>
<dbReference type="InterPro" id="IPR051210">
    <property type="entry name" value="Ub_ligase/GEF_domain"/>
</dbReference>